<reference evidence="1" key="1">
    <citation type="submission" date="2023-04" db="EMBL/GenBank/DDBJ databases">
        <title>Ambrosiozyma monospora NBRC 10751.</title>
        <authorList>
            <person name="Ichikawa N."/>
            <person name="Sato H."/>
            <person name="Tonouchi N."/>
        </authorList>
    </citation>
    <scope>NUCLEOTIDE SEQUENCE</scope>
    <source>
        <strain evidence="1">NBRC 10751</strain>
    </source>
</reference>
<sequence length="205" mass="23762">MPQLLNLLDLMKKDGVALNQSTLSMLIHNLLQNNDKKQIALQLYEHLKSQGVKFSNYVYTDIIRTEVQTGDIEYAIKIFQEGLNQGIQLTSSYYNLIFNGLANKTMLKEIKEFYEYIKPQTSKEKTNSPNFYTYFFIIRAGYRAKDQKFVQFFLDELKDAKLTTLGNRMPGLLRAIEEKELAEVPAELKGFKKGVDAEKIIEIRE</sequence>
<keyword evidence="2" id="KW-1185">Reference proteome</keyword>
<organism evidence="1 2">
    <name type="scientific">Ambrosiozyma monospora</name>
    <name type="common">Yeast</name>
    <name type="synonym">Endomycopsis monosporus</name>
    <dbReference type="NCBI Taxonomy" id="43982"/>
    <lineage>
        <taxon>Eukaryota</taxon>
        <taxon>Fungi</taxon>
        <taxon>Dikarya</taxon>
        <taxon>Ascomycota</taxon>
        <taxon>Saccharomycotina</taxon>
        <taxon>Pichiomycetes</taxon>
        <taxon>Pichiales</taxon>
        <taxon>Pichiaceae</taxon>
        <taxon>Ambrosiozyma</taxon>
    </lineage>
</organism>
<evidence type="ECO:0000313" key="2">
    <source>
        <dbReference type="Proteomes" id="UP001165064"/>
    </source>
</evidence>
<accession>A0ACB5TH83</accession>
<comment type="caution">
    <text evidence="1">The sequence shown here is derived from an EMBL/GenBank/DDBJ whole genome shotgun (WGS) entry which is preliminary data.</text>
</comment>
<gene>
    <name evidence="1" type="ORF">Amon02_000834700</name>
</gene>
<name>A0ACB5TH83_AMBMO</name>
<protein>
    <submittedName>
        <fullName evidence="1">Unnamed protein product</fullName>
    </submittedName>
</protein>
<dbReference type="EMBL" id="BSXS01007320">
    <property type="protein sequence ID" value="GME88348.1"/>
    <property type="molecule type" value="Genomic_DNA"/>
</dbReference>
<evidence type="ECO:0000313" key="1">
    <source>
        <dbReference type="EMBL" id="GME88348.1"/>
    </source>
</evidence>
<proteinExistence type="predicted"/>
<dbReference type="Proteomes" id="UP001165064">
    <property type="component" value="Unassembled WGS sequence"/>
</dbReference>